<gene>
    <name evidence="1" type="ORF">NUU61_004487</name>
</gene>
<dbReference type="GeneID" id="81394237"/>
<reference evidence="1" key="2">
    <citation type="journal article" date="2023" name="IMA Fungus">
        <title>Comparative genomic study of the Penicillium genus elucidates a diverse pangenome and 15 lateral gene transfer events.</title>
        <authorList>
            <person name="Petersen C."/>
            <person name="Sorensen T."/>
            <person name="Nielsen M.R."/>
            <person name="Sondergaard T.E."/>
            <person name="Sorensen J.L."/>
            <person name="Fitzpatrick D.A."/>
            <person name="Frisvad J.C."/>
            <person name="Nielsen K.L."/>
        </authorList>
    </citation>
    <scope>NUCLEOTIDE SEQUENCE</scope>
    <source>
        <strain evidence="1">IBT 34128</strain>
    </source>
</reference>
<organism evidence="1 2">
    <name type="scientific">Penicillium alfredii</name>
    <dbReference type="NCBI Taxonomy" id="1506179"/>
    <lineage>
        <taxon>Eukaryota</taxon>
        <taxon>Fungi</taxon>
        <taxon>Dikarya</taxon>
        <taxon>Ascomycota</taxon>
        <taxon>Pezizomycotina</taxon>
        <taxon>Eurotiomycetes</taxon>
        <taxon>Eurotiomycetidae</taxon>
        <taxon>Eurotiales</taxon>
        <taxon>Aspergillaceae</taxon>
        <taxon>Penicillium</taxon>
    </lineage>
</organism>
<keyword evidence="2" id="KW-1185">Reference proteome</keyword>
<accession>A0A9W9FL99</accession>
<dbReference type="AlphaFoldDB" id="A0A9W9FL99"/>
<sequence length="61" mass="6600">MACAESENQSRRCPMVFDTGTSHPATICCAAMVLLPKTTSVTEASDMFHLRSLLDIPNVEA</sequence>
<name>A0A9W9FL99_9EURO</name>
<proteinExistence type="predicted"/>
<reference evidence="1" key="1">
    <citation type="submission" date="2022-11" db="EMBL/GenBank/DDBJ databases">
        <authorList>
            <person name="Petersen C."/>
        </authorList>
    </citation>
    <scope>NUCLEOTIDE SEQUENCE</scope>
    <source>
        <strain evidence="1">IBT 34128</strain>
    </source>
</reference>
<dbReference type="EMBL" id="JAPMSZ010000005">
    <property type="protein sequence ID" value="KAJ5102265.1"/>
    <property type="molecule type" value="Genomic_DNA"/>
</dbReference>
<dbReference type="Proteomes" id="UP001141434">
    <property type="component" value="Unassembled WGS sequence"/>
</dbReference>
<protein>
    <submittedName>
        <fullName evidence="1">Uncharacterized protein</fullName>
    </submittedName>
</protein>
<evidence type="ECO:0000313" key="2">
    <source>
        <dbReference type="Proteomes" id="UP001141434"/>
    </source>
</evidence>
<evidence type="ECO:0000313" key="1">
    <source>
        <dbReference type="EMBL" id="KAJ5102265.1"/>
    </source>
</evidence>
<comment type="caution">
    <text evidence="1">The sequence shown here is derived from an EMBL/GenBank/DDBJ whole genome shotgun (WGS) entry which is preliminary data.</text>
</comment>
<dbReference type="RefSeq" id="XP_056513096.1">
    <property type="nucleotide sequence ID" value="XM_056655069.1"/>
</dbReference>